<dbReference type="PIRSF" id="PIRSF015582">
    <property type="entry name" value="Cit_lyase_B"/>
    <property type="match status" value="1"/>
</dbReference>
<organism evidence="6 7">
    <name type="scientific">Streptomyces milbemycinicus</name>
    <dbReference type="NCBI Taxonomy" id="476552"/>
    <lineage>
        <taxon>Bacteria</taxon>
        <taxon>Bacillati</taxon>
        <taxon>Actinomycetota</taxon>
        <taxon>Actinomycetes</taxon>
        <taxon>Kitasatosporales</taxon>
        <taxon>Streptomycetaceae</taxon>
        <taxon>Streptomyces</taxon>
    </lineage>
</organism>
<evidence type="ECO:0000256" key="1">
    <source>
        <dbReference type="ARBA" id="ARBA00001946"/>
    </source>
</evidence>
<dbReference type="InterPro" id="IPR015813">
    <property type="entry name" value="Pyrv/PenolPyrv_kinase-like_dom"/>
</dbReference>
<dbReference type="EMBL" id="JBJDQH010000004">
    <property type="protein sequence ID" value="MFK4265823.1"/>
    <property type="molecule type" value="Genomic_DNA"/>
</dbReference>
<dbReference type="Proteomes" id="UP001620295">
    <property type="component" value="Unassembled WGS sequence"/>
</dbReference>
<proteinExistence type="predicted"/>
<evidence type="ECO:0000259" key="5">
    <source>
        <dbReference type="Pfam" id="PF03328"/>
    </source>
</evidence>
<reference evidence="6 7" key="1">
    <citation type="submission" date="2024-11" db="EMBL/GenBank/DDBJ databases">
        <title>The Natural Products Discovery Center: Release of the First 8490 Sequenced Strains for Exploring Actinobacteria Biosynthetic Diversity.</title>
        <authorList>
            <person name="Kalkreuter E."/>
            <person name="Kautsar S.A."/>
            <person name="Yang D."/>
            <person name="Bader C.D."/>
            <person name="Teijaro C.N."/>
            <person name="Fluegel L."/>
            <person name="Davis C.M."/>
            <person name="Simpson J.R."/>
            <person name="Lauterbach L."/>
            <person name="Steele A.D."/>
            <person name="Gui C."/>
            <person name="Meng S."/>
            <person name="Li G."/>
            <person name="Viehrig K."/>
            <person name="Ye F."/>
            <person name="Su P."/>
            <person name="Kiefer A.F."/>
            <person name="Nichols A."/>
            <person name="Cepeda A.J."/>
            <person name="Yan W."/>
            <person name="Fan B."/>
            <person name="Jiang Y."/>
            <person name="Adhikari A."/>
            <person name="Zheng C.-J."/>
            <person name="Schuster L."/>
            <person name="Cowan T.M."/>
            <person name="Smanski M.J."/>
            <person name="Chevrette M.G."/>
            <person name="De Carvalho L.P.S."/>
            <person name="Shen B."/>
        </authorList>
    </citation>
    <scope>NUCLEOTIDE SEQUENCE [LARGE SCALE GENOMIC DNA]</scope>
    <source>
        <strain evidence="6 7">NPDC020863</strain>
    </source>
</reference>
<evidence type="ECO:0000313" key="6">
    <source>
        <dbReference type="EMBL" id="MFK4265823.1"/>
    </source>
</evidence>
<name>A0ABW8LIS4_9ACTN</name>
<dbReference type="Pfam" id="PF03328">
    <property type="entry name" value="HpcH_HpaI"/>
    <property type="match status" value="1"/>
</dbReference>
<dbReference type="RefSeq" id="WP_358640585.1">
    <property type="nucleotide sequence ID" value="NZ_JBFACG010000041.1"/>
</dbReference>
<keyword evidence="2" id="KW-0479">Metal-binding</keyword>
<protein>
    <submittedName>
        <fullName evidence="6">HpcH/HpaI aldolase/citrate lyase family protein</fullName>
    </submittedName>
</protein>
<evidence type="ECO:0000313" key="7">
    <source>
        <dbReference type="Proteomes" id="UP001620295"/>
    </source>
</evidence>
<feature type="region of interest" description="Disordered" evidence="4">
    <location>
        <begin position="283"/>
        <end position="305"/>
    </location>
</feature>
<accession>A0ABW8LIS4</accession>
<dbReference type="InterPro" id="IPR011206">
    <property type="entry name" value="Citrate_lyase_beta/mcl1/mcl2"/>
</dbReference>
<dbReference type="PANTHER" id="PTHR32308">
    <property type="entry name" value="LYASE BETA SUBUNIT, PUTATIVE (AFU_ORTHOLOGUE AFUA_4G13030)-RELATED"/>
    <property type="match status" value="1"/>
</dbReference>
<dbReference type="InterPro" id="IPR005000">
    <property type="entry name" value="Aldolase/citrate-lyase_domain"/>
</dbReference>
<keyword evidence="6" id="KW-0456">Lyase</keyword>
<sequence>MTGTARAIPRSILYTPALSLDRVVGAWSYDADVHLVDLEDAVPPPEKAAARRVCRAALEKAPEPANAAVRVNELGTIEAVHDIVMLAECPVKPGFIVMTMVKSAVEVALMRDTLASAGVRPQIYVTVETPAAVADVDAIAAAADGLILGSADLAAALGIEISWAGLLAARQAMALAGARYGTALIDTANFRLAEPETLAEEIDRVRELGFHGKVTVHPSELAAINRALRPDPAGLRQARRVTEAVRAADGGIAVLDGNMVGPPFARMARATVARGDAWAERFGRGGTGDVSGVGDDGEEAGHDRR</sequence>
<dbReference type="GO" id="GO:0016829">
    <property type="term" value="F:lyase activity"/>
    <property type="evidence" value="ECO:0007669"/>
    <property type="project" value="UniProtKB-KW"/>
</dbReference>
<dbReference type="InterPro" id="IPR040442">
    <property type="entry name" value="Pyrv_kinase-like_dom_sf"/>
</dbReference>
<dbReference type="PANTHER" id="PTHR32308:SF0">
    <property type="entry name" value="HPCH_HPAI ALDOLASE_CITRATE LYASE DOMAIN-CONTAINING PROTEIN"/>
    <property type="match status" value="1"/>
</dbReference>
<evidence type="ECO:0000256" key="3">
    <source>
        <dbReference type="ARBA" id="ARBA00022842"/>
    </source>
</evidence>
<evidence type="ECO:0000256" key="2">
    <source>
        <dbReference type="ARBA" id="ARBA00022723"/>
    </source>
</evidence>
<keyword evidence="7" id="KW-1185">Reference proteome</keyword>
<keyword evidence="3" id="KW-0460">Magnesium</keyword>
<comment type="caution">
    <text evidence="6">The sequence shown here is derived from an EMBL/GenBank/DDBJ whole genome shotgun (WGS) entry which is preliminary data.</text>
</comment>
<evidence type="ECO:0000256" key="4">
    <source>
        <dbReference type="SAM" id="MobiDB-lite"/>
    </source>
</evidence>
<dbReference type="SUPFAM" id="SSF51621">
    <property type="entry name" value="Phosphoenolpyruvate/pyruvate domain"/>
    <property type="match status" value="1"/>
</dbReference>
<feature type="domain" description="HpcH/HpaI aldolase/citrate lyase" evidence="5">
    <location>
        <begin position="10"/>
        <end position="218"/>
    </location>
</feature>
<comment type="cofactor">
    <cofactor evidence="1">
        <name>Mg(2+)</name>
        <dbReference type="ChEBI" id="CHEBI:18420"/>
    </cofactor>
</comment>
<dbReference type="Gene3D" id="3.20.20.60">
    <property type="entry name" value="Phosphoenolpyruvate-binding domains"/>
    <property type="match status" value="1"/>
</dbReference>
<gene>
    <name evidence="6" type="ORF">ACI2L5_12875</name>
</gene>